<dbReference type="Proteomes" id="UP001484239">
    <property type="component" value="Unassembled WGS sequence"/>
</dbReference>
<evidence type="ECO:0000256" key="2">
    <source>
        <dbReference type="ARBA" id="ARBA00002803"/>
    </source>
</evidence>
<dbReference type="InterPro" id="IPR023366">
    <property type="entry name" value="ATP_synth_asu-like_sf"/>
</dbReference>
<protein>
    <recommendedName>
        <fullName evidence="5 9">Riboflavin synthase</fullName>
        <ecNumber evidence="4 9">2.5.1.9</ecNumber>
    </recommendedName>
</protein>
<name>A0ABU9E8Y5_9BACT</name>
<dbReference type="RefSeq" id="WP_405277321.1">
    <property type="nucleotide sequence ID" value="NZ_CP144380.1"/>
</dbReference>
<keyword evidence="8" id="KW-0677">Repeat</keyword>
<comment type="pathway">
    <text evidence="3">Cofactor biosynthesis; riboflavin biosynthesis; riboflavin from 2-hydroxy-3-oxobutyl phosphate and 5-amino-6-(D-ribitylamino)uracil: step 2/2.</text>
</comment>
<dbReference type="PANTHER" id="PTHR21098">
    <property type="entry name" value="RIBOFLAVIN SYNTHASE ALPHA CHAIN"/>
    <property type="match status" value="1"/>
</dbReference>
<comment type="function">
    <text evidence="2">Catalyzes the dismutation of two molecules of 6,7-dimethyl-8-ribityllumazine, resulting in the formation of riboflavin and 5-amino-6-(D-ribitylamino)uracil.</text>
</comment>
<keyword evidence="7 12" id="KW-0808">Transferase</keyword>
<keyword evidence="6" id="KW-0686">Riboflavin biosynthesis</keyword>
<evidence type="ECO:0000313" key="12">
    <source>
        <dbReference type="EMBL" id="MEK9501194.1"/>
    </source>
</evidence>
<dbReference type="CDD" id="cd00402">
    <property type="entry name" value="Riboflavin_synthase_like"/>
    <property type="match status" value="1"/>
</dbReference>
<dbReference type="NCBIfam" id="TIGR00187">
    <property type="entry name" value="ribE"/>
    <property type="match status" value="1"/>
</dbReference>
<dbReference type="SUPFAM" id="SSF63380">
    <property type="entry name" value="Riboflavin synthase domain-like"/>
    <property type="match status" value="2"/>
</dbReference>
<dbReference type="NCBIfam" id="NF006767">
    <property type="entry name" value="PRK09289.1"/>
    <property type="match status" value="1"/>
</dbReference>
<evidence type="ECO:0000256" key="1">
    <source>
        <dbReference type="ARBA" id="ARBA00000968"/>
    </source>
</evidence>
<evidence type="ECO:0000256" key="9">
    <source>
        <dbReference type="NCBIfam" id="TIGR00187"/>
    </source>
</evidence>
<dbReference type="InterPro" id="IPR001783">
    <property type="entry name" value="Lumazine-bd"/>
</dbReference>
<evidence type="ECO:0000256" key="5">
    <source>
        <dbReference type="ARBA" id="ARBA00013950"/>
    </source>
</evidence>
<dbReference type="Gene3D" id="2.40.30.20">
    <property type="match status" value="2"/>
</dbReference>
<dbReference type="PROSITE" id="PS51177">
    <property type="entry name" value="LUMAZINE_BIND"/>
    <property type="match status" value="2"/>
</dbReference>
<keyword evidence="13" id="KW-1185">Reference proteome</keyword>
<feature type="domain" description="Lumazine-binding" evidence="11">
    <location>
        <begin position="98"/>
        <end position="195"/>
    </location>
</feature>
<evidence type="ECO:0000256" key="6">
    <source>
        <dbReference type="ARBA" id="ARBA00022619"/>
    </source>
</evidence>
<dbReference type="EMBL" id="JBBHLI010000004">
    <property type="protein sequence ID" value="MEK9501194.1"/>
    <property type="molecule type" value="Genomic_DNA"/>
</dbReference>
<dbReference type="InterPro" id="IPR026017">
    <property type="entry name" value="Lumazine-bd_dom"/>
</dbReference>
<sequence>MFTGIVTALGTVSAVREGEGAYRLRIDAPAGFLDGVSIGDSIAVDGACLTPVRLDGDAFEVDAVLSTLERTLAGGYRPGTRVNLEKAMALGARLDGHLVQGHVDGRGRLVRFEERGETRFLTFEVPAEVWTATIVHGSITLNGVSLTVNDLSAPDRLQVAIIPHTWEHTNLGLLSTGDAVNVEGDLLGKYVGRILASRFGGGPEGASSPPVQ</sequence>
<dbReference type="PIRSF" id="PIRSF000498">
    <property type="entry name" value="Riboflavin_syn_A"/>
    <property type="match status" value="1"/>
</dbReference>
<evidence type="ECO:0000256" key="10">
    <source>
        <dbReference type="PROSITE-ProRule" id="PRU00524"/>
    </source>
</evidence>
<proteinExistence type="predicted"/>
<evidence type="ECO:0000256" key="7">
    <source>
        <dbReference type="ARBA" id="ARBA00022679"/>
    </source>
</evidence>
<dbReference type="PANTHER" id="PTHR21098:SF12">
    <property type="entry name" value="RIBOFLAVIN SYNTHASE"/>
    <property type="match status" value="1"/>
</dbReference>
<evidence type="ECO:0000313" key="13">
    <source>
        <dbReference type="Proteomes" id="UP001484239"/>
    </source>
</evidence>
<feature type="repeat" description="Lumazine-binding" evidence="10">
    <location>
        <begin position="1"/>
        <end position="97"/>
    </location>
</feature>
<feature type="repeat" description="Lumazine-binding" evidence="10">
    <location>
        <begin position="98"/>
        <end position="195"/>
    </location>
</feature>
<dbReference type="Pfam" id="PF00677">
    <property type="entry name" value="Lum_binding"/>
    <property type="match status" value="2"/>
</dbReference>
<evidence type="ECO:0000256" key="4">
    <source>
        <dbReference type="ARBA" id="ARBA00012827"/>
    </source>
</evidence>
<reference evidence="12 13" key="1">
    <citation type="submission" date="2024-02" db="EMBL/GenBank/DDBJ databases">
        <title>A novel Gemmatimonadota bacterium.</title>
        <authorList>
            <person name="Du Z.-J."/>
            <person name="Ye Y.-Q."/>
        </authorList>
    </citation>
    <scope>NUCLEOTIDE SEQUENCE [LARGE SCALE GENOMIC DNA]</scope>
    <source>
        <strain evidence="12 13">DH-20</strain>
    </source>
</reference>
<dbReference type="InterPro" id="IPR017938">
    <property type="entry name" value="Riboflavin_synthase-like_b-brl"/>
</dbReference>
<dbReference type="GO" id="GO:0004746">
    <property type="term" value="F:riboflavin synthase activity"/>
    <property type="evidence" value="ECO:0007669"/>
    <property type="project" value="UniProtKB-EC"/>
</dbReference>
<accession>A0ABU9E8Y5</accession>
<organism evidence="12 13">
    <name type="scientific">Gaopeijia maritima</name>
    <dbReference type="NCBI Taxonomy" id="3119007"/>
    <lineage>
        <taxon>Bacteria</taxon>
        <taxon>Pseudomonadati</taxon>
        <taxon>Gemmatimonadota</taxon>
        <taxon>Longimicrobiia</taxon>
        <taxon>Gaopeijiales</taxon>
        <taxon>Gaopeijiaceae</taxon>
        <taxon>Gaopeijia</taxon>
    </lineage>
</organism>
<evidence type="ECO:0000259" key="11">
    <source>
        <dbReference type="PROSITE" id="PS51177"/>
    </source>
</evidence>
<comment type="caution">
    <text evidence="12">The sequence shown here is derived from an EMBL/GenBank/DDBJ whole genome shotgun (WGS) entry which is preliminary data.</text>
</comment>
<gene>
    <name evidence="12" type="ORF">WI372_09405</name>
</gene>
<comment type="catalytic activity">
    <reaction evidence="1">
        <text>2 6,7-dimethyl-8-(1-D-ribityl)lumazine + H(+) = 5-amino-6-(D-ribitylamino)uracil + riboflavin</text>
        <dbReference type="Rhea" id="RHEA:20772"/>
        <dbReference type="ChEBI" id="CHEBI:15378"/>
        <dbReference type="ChEBI" id="CHEBI:15934"/>
        <dbReference type="ChEBI" id="CHEBI:57986"/>
        <dbReference type="ChEBI" id="CHEBI:58201"/>
        <dbReference type="EC" id="2.5.1.9"/>
    </reaction>
</comment>
<feature type="domain" description="Lumazine-binding" evidence="11">
    <location>
        <begin position="1"/>
        <end position="97"/>
    </location>
</feature>
<evidence type="ECO:0000256" key="3">
    <source>
        <dbReference type="ARBA" id="ARBA00004887"/>
    </source>
</evidence>
<dbReference type="EC" id="2.5.1.9" evidence="4 9"/>
<evidence type="ECO:0000256" key="8">
    <source>
        <dbReference type="ARBA" id="ARBA00022737"/>
    </source>
</evidence>